<organism evidence="2 3">
    <name type="scientific">Streptomyces spirodelae</name>
    <dbReference type="NCBI Taxonomy" id="2812904"/>
    <lineage>
        <taxon>Bacteria</taxon>
        <taxon>Bacillati</taxon>
        <taxon>Actinomycetota</taxon>
        <taxon>Actinomycetes</taxon>
        <taxon>Kitasatosporales</taxon>
        <taxon>Streptomycetaceae</taxon>
        <taxon>Streptomyces</taxon>
    </lineage>
</organism>
<evidence type="ECO:0000313" key="2">
    <source>
        <dbReference type="EMBL" id="MBO8187892.1"/>
    </source>
</evidence>
<keyword evidence="3" id="KW-1185">Reference proteome</keyword>
<name>A0ABS3WXP7_9ACTN</name>
<keyword evidence="1" id="KW-0472">Membrane</keyword>
<evidence type="ECO:0000256" key="1">
    <source>
        <dbReference type="SAM" id="Phobius"/>
    </source>
</evidence>
<feature type="transmembrane region" description="Helical" evidence="1">
    <location>
        <begin position="12"/>
        <end position="30"/>
    </location>
</feature>
<sequence length="67" mass="7197">MFLDTLEAVGTFFGGLGALVAATTQLLTFLQKKDEEDNRELGSHIVDDESAPWMKVPGPVVYLTAAA</sequence>
<proteinExistence type="predicted"/>
<dbReference type="Proteomes" id="UP001518976">
    <property type="component" value="Unassembled WGS sequence"/>
</dbReference>
<protein>
    <submittedName>
        <fullName evidence="2">Uncharacterized protein</fullName>
    </submittedName>
</protein>
<accession>A0ABS3WXP7</accession>
<evidence type="ECO:0000313" key="3">
    <source>
        <dbReference type="Proteomes" id="UP001518976"/>
    </source>
</evidence>
<dbReference type="EMBL" id="JAFFZN010000020">
    <property type="protein sequence ID" value="MBO8187892.1"/>
    <property type="molecule type" value="Genomic_DNA"/>
</dbReference>
<reference evidence="2 3" key="1">
    <citation type="submission" date="2021-02" db="EMBL/GenBank/DDBJ databases">
        <title>Streptomyces spirodelae sp. nov., isolated from duckweed.</title>
        <authorList>
            <person name="Saimee Y."/>
            <person name="Duangmal K."/>
        </authorList>
    </citation>
    <scope>NUCLEOTIDE SEQUENCE [LARGE SCALE GENOMIC DNA]</scope>
    <source>
        <strain evidence="2 3">DW4-2</strain>
    </source>
</reference>
<keyword evidence="1" id="KW-1133">Transmembrane helix</keyword>
<dbReference type="RefSeq" id="WP_209266700.1">
    <property type="nucleotide sequence ID" value="NZ_JAFFZN010000020.1"/>
</dbReference>
<comment type="caution">
    <text evidence="2">The sequence shown here is derived from an EMBL/GenBank/DDBJ whole genome shotgun (WGS) entry which is preliminary data.</text>
</comment>
<gene>
    <name evidence="2" type="ORF">JW592_20840</name>
</gene>
<keyword evidence="1" id="KW-0812">Transmembrane</keyword>